<accession>A0A1R3JVV6</accession>
<name>A0A1R3JVV6_9ROSI</name>
<comment type="caution">
    <text evidence="1">The sequence shown here is derived from an EMBL/GenBank/DDBJ whole genome shotgun (WGS) entry which is preliminary data.</text>
</comment>
<dbReference type="EMBL" id="AWUE01015209">
    <property type="protein sequence ID" value="OMO98964.1"/>
    <property type="molecule type" value="Genomic_DNA"/>
</dbReference>
<evidence type="ECO:0000313" key="1">
    <source>
        <dbReference type="EMBL" id="OMO98964.1"/>
    </source>
</evidence>
<protein>
    <submittedName>
        <fullName evidence="1">Uncharacterized protein</fullName>
    </submittedName>
</protein>
<dbReference type="Proteomes" id="UP000187203">
    <property type="component" value="Unassembled WGS sequence"/>
</dbReference>
<gene>
    <name evidence="1" type="ORF">COLO4_13620</name>
</gene>
<reference evidence="2" key="1">
    <citation type="submission" date="2013-09" db="EMBL/GenBank/DDBJ databases">
        <title>Corchorus olitorius genome sequencing.</title>
        <authorList>
            <person name="Alam M."/>
            <person name="Haque M.S."/>
            <person name="Islam M.S."/>
            <person name="Emdad E.M."/>
            <person name="Islam M.M."/>
            <person name="Ahmed B."/>
            <person name="Halim A."/>
            <person name="Hossen Q.M.M."/>
            <person name="Hossain M.Z."/>
            <person name="Ahmed R."/>
            <person name="Khan M.M."/>
            <person name="Islam R."/>
            <person name="Rashid M.M."/>
            <person name="Khan S.A."/>
            <person name="Rahman M.S."/>
            <person name="Alam M."/>
            <person name="Yahiya A.S."/>
            <person name="Khan M.S."/>
            <person name="Azam M.S."/>
            <person name="Haque T."/>
            <person name="Lashkar M.Z.H."/>
            <person name="Akhand A.I."/>
            <person name="Morshed G."/>
            <person name="Roy S."/>
            <person name="Uddin K.S."/>
            <person name="Rabeya T."/>
            <person name="Hossain A.S."/>
            <person name="Chowdhury A."/>
            <person name="Snigdha A.R."/>
            <person name="Mortoza M.S."/>
            <person name="Matin S.A."/>
            <person name="Hoque S.M.E."/>
            <person name="Islam M.K."/>
            <person name="Roy D.K."/>
            <person name="Haider R."/>
            <person name="Moosa M.M."/>
            <person name="Elias S.M."/>
            <person name="Hasan A.M."/>
            <person name="Jahan S."/>
            <person name="Shafiuddin M."/>
            <person name="Mahmood N."/>
            <person name="Shommy N.S."/>
        </authorList>
    </citation>
    <scope>NUCLEOTIDE SEQUENCE [LARGE SCALE GENOMIC DNA]</scope>
    <source>
        <strain evidence="2">cv. O-4</strain>
    </source>
</reference>
<evidence type="ECO:0000313" key="2">
    <source>
        <dbReference type="Proteomes" id="UP000187203"/>
    </source>
</evidence>
<organism evidence="1 2">
    <name type="scientific">Corchorus olitorius</name>
    <dbReference type="NCBI Taxonomy" id="93759"/>
    <lineage>
        <taxon>Eukaryota</taxon>
        <taxon>Viridiplantae</taxon>
        <taxon>Streptophyta</taxon>
        <taxon>Embryophyta</taxon>
        <taxon>Tracheophyta</taxon>
        <taxon>Spermatophyta</taxon>
        <taxon>Magnoliopsida</taxon>
        <taxon>eudicotyledons</taxon>
        <taxon>Gunneridae</taxon>
        <taxon>Pentapetalae</taxon>
        <taxon>rosids</taxon>
        <taxon>malvids</taxon>
        <taxon>Malvales</taxon>
        <taxon>Malvaceae</taxon>
        <taxon>Grewioideae</taxon>
        <taxon>Apeibeae</taxon>
        <taxon>Corchorus</taxon>
    </lineage>
</organism>
<dbReference type="AlphaFoldDB" id="A0A1R3JVV6"/>
<proteinExistence type="predicted"/>
<keyword evidence="2" id="KW-1185">Reference proteome</keyword>
<sequence length="91" mass="10179">MVNPDADIDVNEVNMICPYLTLPTLPTFLSNTFSFLAFASSVFMSPVSTQALDTHYPVPIFVIAFLGYNQKHQQKVSAFLKLVSFSVKKVF</sequence>